<evidence type="ECO:0000313" key="1">
    <source>
        <dbReference type="EMBL" id="MFC7216789.1"/>
    </source>
</evidence>
<reference evidence="2" key="1">
    <citation type="journal article" date="2019" name="Int. J. Syst. Evol. Microbiol.">
        <title>The Global Catalogue of Microorganisms (GCM) 10K type strain sequencing project: providing services to taxonomists for standard genome sequencing and annotation.</title>
        <authorList>
            <consortium name="The Broad Institute Genomics Platform"/>
            <consortium name="The Broad Institute Genome Sequencing Center for Infectious Disease"/>
            <person name="Wu L."/>
            <person name="Ma J."/>
        </authorList>
    </citation>
    <scope>NUCLEOTIDE SEQUENCE [LARGE SCALE GENOMIC DNA]</scope>
    <source>
        <strain evidence="2">CGMCC 1.13681</strain>
    </source>
</reference>
<dbReference type="EMBL" id="JBHSZO010000002">
    <property type="protein sequence ID" value="MFC7216789.1"/>
    <property type="molecule type" value="Genomic_DNA"/>
</dbReference>
<organism evidence="1 2">
    <name type="scientific">Streptomyces polyrhachis</name>
    <dbReference type="NCBI Taxonomy" id="1282885"/>
    <lineage>
        <taxon>Bacteria</taxon>
        <taxon>Bacillati</taxon>
        <taxon>Actinomycetota</taxon>
        <taxon>Actinomycetes</taxon>
        <taxon>Kitasatosporales</taxon>
        <taxon>Streptomycetaceae</taxon>
        <taxon>Streptomyces</taxon>
    </lineage>
</organism>
<name>A0ABW2G7S7_9ACTN</name>
<dbReference type="Proteomes" id="UP001596413">
    <property type="component" value="Unassembled WGS sequence"/>
</dbReference>
<sequence length="48" mass="4751">MAPDSGTGQGAPLGIRDELPVLVVAGGEGRRAAVVGDTELTSGSVHLH</sequence>
<protein>
    <recommendedName>
        <fullName evidence="3">NTP transferase domain-containing protein</fullName>
    </recommendedName>
</protein>
<dbReference type="RefSeq" id="WP_386410706.1">
    <property type="nucleotide sequence ID" value="NZ_JBHSZO010000002.1"/>
</dbReference>
<accession>A0ABW2G7S7</accession>
<keyword evidence="2" id="KW-1185">Reference proteome</keyword>
<gene>
    <name evidence="1" type="ORF">ACFQLX_01165</name>
</gene>
<evidence type="ECO:0000313" key="2">
    <source>
        <dbReference type="Proteomes" id="UP001596413"/>
    </source>
</evidence>
<comment type="caution">
    <text evidence="1">The sequence shown here is derived from an EMBL/GenBank/DDBJ whole genome shotgun (WGS) entry which is preliminary data.</text>
</comment>
<evidence type="ECO:0008006" key="3">
    <source>
        <dbReference type="Google" id="ProtNLM"/>
    </source>
</evidence>
<proteinExistence type="predicted"/>